<reference evidence="3" key="1">
    <citation type="journal article" date="2020" name="Stud. Mycol.">
        <title>101 Dothideomycetes genomes: a test case for predicting lifestyles and emergence of pathogens.</title>
        <authorList>
            <person name="Haridas S."/>
            <person name="Albert R."/>
            <person name="Binder M."/>
            <person name="Bloem J."/>
            <person name="Labutti K."/>
            <person name="Salamov A."/>
            <person name="Andreopoulos B."/>
            <person name="Baker S."/>
            <person name="Barry K."/>
            <person name="Bills G."/>
            <person name="Bluhm B."/>
            <person name="Cannon C."/>
            <person name="Castanera R."/>
            <person name="Culley D."/>
            <person name="Daum C."/>
            <person name="Ezra D."/>
            <person name="Gonzalez J."/>
            <person name="Henrissat B."/>
            <person name="Kuo A."/>
            <person name="Liang C."/>
            <person name="Lipzen A."/>
            <person name="Lutzoni F."/>
            <person name="Magnuson J."/>
            <person name="Mondo S."/>
            <person name="Nolan M."/>
            <person name="Ohm R."/>
            <person name="Pangilinan J."/>
            <person name="Park H.-J."/>
            <person name="Ramirez L."/>
            <person name="Alfaro M."/>
            <person name="Sun H."/>
            <person name="Tritt A."/>
            <person name="Yoshinaga Y."/>
            <person name="Zwiers L.-H."/>
            <person name="Turgeon B."/>
            <person name="Goodwin S."/>
            <person name="Spatafora J."/>
            <person name="Crous P."/>
            <person name="Grigoriev I."/>
        </authorList>
    </citation>
    <scope>NUCLEOTIDE SEQUENCE</scope>
    <source>
        <strain evidence="3">CBS 133067</strain>
    </source>
</reference>
<name>A0A9P4IJP9_9PEZI</name>
<gene>
    <name evidence="3" type="ORF">NA57DRAFT_26349</name>
</gene>
<dbReference type="PROSITE" id="PS00893">
    <property type="entry name" value="NUDIX_BOX"/>
    <property type="match status" value="1"/>
</dbReference>
<accession>A0A9P4IJP9</accession>
<dbReference type="SUPFAM" id="SSF55811">
    <property type="entry name" value="Nudix"/>
    <property type="match status" value="1"/>
</dbReference>
<evidence type="ECO:0000313" key="4">
    <source>
        <dbReference type="Proteomes" id="UP000799772"/>
    </source>
</evidence>
<dbReference type="InterPro" id="IPR020084">
    <property type="entry name" value="NUDIX_hydrolase_CS"/>
</dbReference>
<proteinExistence type="predicted"/>
<dbReference type="Proteomes" id="UP000799772">
    <property type="component" value="Unassembled WGS sequence"/>
</dbReference>
<feature type="non-terminal residue" evidence="3">
    <location>
        <position position="1"/>
    </location>
</feature>
<dbReference type="InterPro" id="IPR015797">
    <property type="entry name" value="NUDIX_hydrolase-like_dom_sf"/>
</dbReference>
<evidence type="ECO:0000313" key="3">
    <source>
        <dbReference type="EMBL" id="KAF2101238.1"/>
    </source>
</evidence>
<dbReference type="CDD" id="cd02883">
    <property type="entry name" value="NUDIX_Hydrolase"/>
    <property type="match status" value="1"/>
</dbReference>
<evidence type="ECO:0000259" key="2">
    <source>
        <dbReference type="PROSITE" id="PS51462"/>
    </source>
</evidence>
<protein>
    <recommendedName>
        <fullName evidence="2">Nudix hydrolase domain-containing protein</fullName>
    </recommendedName>
</protein>
<organism evidence="3 4">
    <name type="scientific">Rhizodiscina lignyota</name>
    <dbReference type="NCBI Taxonomy" id="1504668"/>
    <lineage>
        <taxon>Eukaryota</taxon>
        <taxon>Fungi</taxon>
        <taxon>Dikarya</taxon>
        <taxon>Ascomycota</taxon>
        <taxon>Pezizomycotina</taxon>
        <taxon>Dothideomycetes</taxon>
        <taxon>Pleosporomycetidae</taxon>
        <taxon>Aulographales</taxon>
        <taxon>Rhizodiscinaceae</taxon>
        <taxon>Rhizodiscina</taxon>
    </lineage>
</organism>
<sequence>PHTDDPLYAQFDSEHTQVAAGVAIFHLKSERVVVCYHSRDEYWFLPKGRKDAGESVERAACREGFEESGYRNRLLPIPQKHRQPAPAAPLPTGSIGPFTTEAVWMQFAPNGRRTQYILFWYIAETIPPDDVPLSDELQLHSSTTPYIHPPPFPPDLKLEERLAQDPVDYVPQRHEGTGVDEEEAQYQSSLLPIAEAMEKLALTSNVMVDVVRRGWEGVLLRRDIEE</sequence>
<dbReference type="PROSITE" id="PS51462">
    <property type="entry name" value="NUDIX"/>
    <property type="match status" value="1"/>
</dbReference>
<keyword evidence="4" id="KW-1185">Reference proteome</keyword>
<dbReference type="AlphaFoldDB" id="A0A9P4IJP9"/>
<dbReference type="EMBL" id="ML978123">
    <property type="protein sequence ID" value="KAF2101238.1"/>
    <property type="molecule type" value="Genomic_DNA"/>
</dbReference>
<dbReference type="Pfam" id="PF00293">
    <property type="entry name" value="NUDIX"/>
    <property type="match status" value="1"/>
</dbReference>
<evidence type="ECO:0000256" key="1">
    <source>
        <dbReference type="ARBA" id="ARBA00022801"/>
    </source>
</evidence>
<dbReference type="Gene3D" id="3.90.79.10">
    <property type="entry name" value="Nucleoside Triphosphate Pyrophosphohydrolase"/>
    <property type="match status" value="1"/>
</dbReference>
<comment type="caution">
    <text evidence="3">The sequence shown here is derived from an EMBL/GenBank/DDBJ whole genome shotgun (WGS) entry which is preliminary data.</text>
</comment>
<dbReference type="GO" id="GO:0016787">
    <property type="term" value="F:hydrolase activity"/>
    <property type="evidence" value="ECO:0007669"/>
    <property type="project" value="UniProtKB-KW"/>
</dbReference>
<dbReference type="InterPro" id="IPR000086">
    <property type="entry name" value="NUDIX_hydrolase_dom"/>
</dbReference>
<feature type="non-terminal residue" evidence="3">
    <location>
        <position position="226"/>
    </location>
</feature>
<dbReference type="OrthoDB" id="10259236at2759"/>
<feature type="domain" description="Nudix hydrolase" evidence="2">
    <location>
        <begin position="15"/>
        <end position="162"/>
    </location>
</feature>
<keyword evidence="1" id="KW-0378">Hydrolase</keyword>